<dbReference type="RefSeq" id="WP_142835351.1">
    <property type="nucleotide sequence ID" value="NZ_VFSV01000026.1"/>
</dbReference>
<dbReference type="Proteomes" id="UP000318590">
    <property type="component" value="Unassembled WGS sequence"/>
</dbReference>
<protein>
    <submittedName>
        <fullName evidence="1">Uncharacterized protein</fullName>
    </submittedName>
</protein>
<proteinExistence type="predicted"/>
<sequence length="91" mass="10041">MARDQEHVPVGKDWTELTNAEASTVSFQVVAGQVEIRAAGAQPLEEDQGLRYDYGQGEWARVMMEYSGGHARLWARNLHGAGSSTVWVDHA</sequence>
<dbReference type="AlphaFoldDB" id="A0A547PS26"/>
<reference evidence="1 2" key="1">
    <citation type="submission" date="2019-06" db="EMBL/GenBank/DDBJ databases">
        <title>Paenimaribius caenipelagi gen. nov., sp. nov., isolated from a tidal flat.</title>
        <authorList>
            <person name="Yoon J.-H."/>
        </authorList>
    </citation>
    <scope>NUCLEOTIDE SEQUENCE [LARGE SCALE GENOMIC DNA]</scope>
    <source>
        <strain evidence="1 2">JBTF-M29</strain>
    </source>
</reference>
<accession>A0A547PS26</accession>
<evidence type="ECO:0000313" key="1">
    <source>
        <dbReference type="EMBL" id="TRD16949.1"/>
    </source>
</evidence>
<keyword evidence="2" id="KW-1185">Reference proteome</keyword>
<evidence type="ECO:0000313" key="2">
    <source>
        <dbReference type="Proteomes" id="UP000318590"/>
    </source>
</evidence>
<dbReference type="EMBL" id="VFSV01000026">
    <property type="protein sequence ID" value="TRD16949.1"/>
    <property type="molecule type" value="Genomic_DNA"/>
</dbReference>
<gene>
    <name evidence="1" type="ORF">FEV53_13515</name>
</gene>
<name>A0A547PS26_9RHOB</name>
<comment type="caution">
    <text evidence="1">The sequence shown here is derived from an EMBL/GenBank/DDBJ whole genome shotgun (WGS) entry which is preliminary data.</text>
</comment>
<organism evidence="1 2">
    <name type="scientific">Palleronia caenipelagi</name>
    <dbReference type="NCBI Taxonomy" id="2489174"/>
    <lineage>
        <taxon>Bacteria</taxon>
        <taxon>Pseudomonadati</taxon>
        <taxon>Pseudomonadota</taxon>
        <taxon>Alphaproteobacteria</taxon>
        <taxon>Rhodobacterales</taxon>
        <taxon>Roseobacteraceae</taxon>
        <taxon>Palleronia</taxon>
    </lineage>
</organism>